<dbReference type="RefSeq" id="WP_149755639.1">
    <property type="nucleotide sequence ID" value="NZ_FOMS01000005.1"/>
</dbReference>
<keyword evidence="2" id="KW-1185">Reference proteome</keyword>
<organism evidence="1 2">
    <name type="scientific">Roseivivax sediminis</name>
    <dbReference type="NCBI Taxonomy" id="936889"/>
    <lineage>
        <taxon>Bacteria</taxon>
        <taxon>Pseudomonadati</taxon>
        <taxon>Pseudomonadota</taxon>
        <taxon>Alphaproteobacteria</taxon>
        <taxon>Rhodobacterales</taxon>
        <taxon>Roseobacteraceae</taxon>
        <taxon>Roseivivax</taxon>
    </lineage>
</organism>
<name>A0A1I1WU55_9RHOB</name>
<evidence type="ECO:0008006" key="3">
    <source>
        <dbReference type="Google" id="ProtNLM"/>
    </source>
</evidence>
<reference evidence="1 2" key="1">
    <citation type="submission" date="2016-10" db="EMBL/GenBank/DDBJ databases">
        <authorList>
            <person name="Varghese N."/>
            <person name="Submissions S."/>
        </authorList>
    </citation>
    <scope>NUCLEOTIDE SEQUENCE [LARGE SCALE GENOMIC DNA]</scope>
    <source>
        <strain evidence="2">YIM D21,KCTC 23444,ACCC 10710</strain>
    </source>
</reference>
<dbReference type="OrthoDB" id="4169204at2"/>
<evidence type="ECO:0000313" key="2">
    <source>
        <dbReference type="Proteomes" id="UP000325289"/>
    </source>
</evidence>
<proteinExistence type="predicted"/>
<evidence type="ECO:0000313" key="1">
    <source>
        <dbReference type="EMBL" id="SFD98572.1"/>
    </source>
</evidence>
<protein>
    <recommendedName>
        <fullName evidence="3">SGNH hydrolase-like domain-containing protein, acetyltransferase AlgX</fullName>
    </recommendedName>
</protein>
<dbReference type="AlphaFoldDB" id="A0A1I1WU55"/>
<accession>A0A1I1WU55</accession>
<gene>
    <name evidence="1" type="ORF">SAMN04515678_10598</name>
</gene>
<dbReference type="EMBL" id="FOMS01000005">
    <property type="protein sequence ID" value="SFD98572.1"/>
    <property type="molecule type" value="Genomic_DNA"/>
</dbReference>
<sequence>MFSKLGAKFRPEVENDVLIGRNGTLFIHQGGHKLYDQAQGKRPLKPLERDAFARNLEERRAYCDERRVRYAHLLSPDKQVVMAEDHPVRNLYSIGAAVREELDTPFIWPAPYLGREDYFVTDSHWNTIGQLKVAEAFLCEIGLAEHAPTVGGWREELVERSYNGDLGLKLKPARSEMASFMPPNHATTQYHNGLEPAGNEGTVRAVVNSDPLVRQTLLVFGTSSTQIMLPILGRIFEVTVHCRARFMHREIVDMVRPDVVLTQNQERYFWETRSDKNALPFFMIPHVVGRVPKYSDKALEVLGAIFTHGSLRHDAMMRMIRNGKVPGANLKRIQP</sequence>
<dbReference type="Proteomes" id="UP000325289">
    <property type="component" value="Unassembled WGS sequence"/>
</dbReference>